<keyword evidence="4" id="KW-1185">Reference proteome</keyword>
<dbReference type="PROSITE" id="PS51900">
    <property type="entry name" value="CB"/>
    <property type="match status" value="1"/>
</dbReference>
<organism evidence="3 4">
    <name type="scientific">Nonomuraea guangzhouensis</name>
    <dbReference type="NCBI Taxonomy" id="1291555"/>
    <lineage>
        <taxon>Bacteria</taxon>
        <taxon>Bacillati</taxon>
        <taxon>Actinomycetota</taxon>
        <taxon>Actinomycetes</taxon>
        <taxon>Streptosporangiales</taxon>
        <taxon>Streptosporangiaceae</taxon>
        <taxon>Nonomuraea</taxon>
    </lineage>
</organism>
<evidence type="ECO:0000313" key="4">
    <source>
        <dbReference type="Proteomes" id="UP001597097"/>
    </source>
</evidence>
<comment type="caution">
    <text evidence="3">The sequence shown here is derived from an EMBL/GenBank/DDBJ whole genome shotgun (WGS) entry which is preliminary data.</text>
</comment>
<dbReference type="RefSeq" id="WP_219536473.1">
    <property type="nucleotide sequence ID" value="NZ_JAHKRM010000030.1"/>
</dbReference>
<feature type="domain" description="Core-binding (CB)" evidence="2">
    <location>
        <begin position="29"/>
        <end position="112"/>
    </location>
</feature>
<dbReference type="EMBL" id="JBHUCM010000033">
    <property type="protein sequence ID" value="MFD1542793.1"/>
    <property type="molecule type" value="Genomic_DNA"/>
</dbReference>
<reference evidence="4" key="1">
    <citation type="journal article" date="2019" name="Int. J. Syst. Evol. Microbiol.">
        <title>The Global Catalogue of Microorganisms (GCM) 10K type strain sequencing project: providing services to taxonomists for standard genome sequencing and annotation.</title>
        <authorList>
            <consortium name="The Broad Institute Genomics Platform"/>
            <consortium name="The Broad Institute Genome Sequencing Center for Infectious Disease"/>
            <person name="Wu L."/>
            <person name="Ma J."/>
        </authorList>
    </citation>
    <scope>NUCLEOTIDE SEQUENCE [LARGE SCALE GENOMIC DNA]</scope>
    <source>
        <strain evidence="4">CGMCC 1.15399</strain>
    </source>
</reference>
<sequence length="147" mass="17279">MILLVGHVHDVRGKGALPDGTPFFLGSDMRPVEPLCSFMFELAKTLQDYTYDLLDIVAFLDSLELPTDLLSATEEDLLAYRDERTKYQDEPVTPATWRRRRALINNFYDWAIEAQWLERRPYTKTRNGRDVLSWGAVMELAYRQWRF</sequence>
<name>A0ABW4GJW3_9ACTN</name>
<dbReference type="InterPro" id="IPR044068">
    <property type="entry name" value="CB"/>
</dbReference>
<evidence type="ECO:0000259" key="2">
    <source>
        <dbReference type="PROSITE" id="PS51900"/>
    </source>
</evidence>
<dbReference type="InterPro" id="IPR004107">
    <property type="entry name" value="Integrase_SAM-like_N"/>
</dbReference>
<evidence type="ECO:0000256" key="1">
    <source>
        <dbReference type="PROSITE-ProRule" id="PRU01248"/>
    </source>
</evidence>
<keyword evidence="1" id="KW-0238">DNA-binding</keyword>
<accession>A0ABW4GJW3</accession>
<protein>
    <submittedName>
        <fullName evidence="3">Site-specific integrase</fullName>
    </submittedName>
</protein>
<gene>
    <name evidence="3" type="ORF">ACFSJ0_37470</name>
</gene>
<proteinExistence type="predicted"/>
<dbReference type="Proteomes" id="UP001597097">
    <property type="component" value="Unassembled WGS sequence"/>
</dbReference>
<dbReference type="Pfam" id="PF02899">
    <property type="entry name" value="Phage_int_SAM_1"/>
    <property type="match status" value="1"/>
</dbReference>
<evidence type="ECO:0000313" key="3">
    <source>
        <dbReference type="EMBL" id="MFD1542793.1"/>
    </source>
</evidence>